<dbReference type="InterPro" id="IPR007016">
    <property type="entry name" value="O-antigen_ligase-rel_domated"/>
</dbReference>
<dbReference type="Proteomes" id="UP000277864">
    <property type="component" value="Unassembled WGS sequence"/>
</dbReference>
<evidence type="ECO:0000313" key="8">
    <source>
        <dbReference type="Proteomes" id="UP000277864"/>
    </source>
</evidence>
<keyword evidence="4 5" id="KW-0472">Membrane</keyword>
<dbReference type="GO" id="GO:0016020">
    <property type="term" value="C:membrane"/>
    <property type="evidence" value="ECO:0007669"/>
    <property type="project" value="UniProtKB-SubCell"/>
</dbReference>
<protein>
    <recommendedName>
        <fullName evidence="6">O-antigen ligase-related domain-containing protein</fullName>
    </recommendedName>
</protein>
<evidence type="ECO:0000256" key="2">
    <source>
        <dbReference type="ARBA" id="ARBA00022692"/>
    </source>
</evidence>
<accession>A0A429Z817</accession>
<feature type="transmembrane region" description="Helical" evidence="5">
    <location>
        <begin position="165"/>
        <end position="186"/>
    </location>
</feature>
<comment type="subcellular location">
    <subcellularLocation>
        <location evidence="1">Membrane</location>
        <topology evidence="1">Multi-pass membrane protein</topology>
    </subcellularLocation>
</comment>
<sequence>MLSMNKKDYFVTGFITLLFLLAPVTFSVIQTNHSVGGSARAYLIEVPLVILGCYVVVWQLLVKRKIKEMSRLSQIILAGTILFGLYYVASLGVRYLTGSLSFGGFFLARVIVETSILFLSCEYFKVKGKIVLNSFVLIGILTTLWQYGILFFGTGFLRGNDPVLTISYVYVIFCNVFHVILAFYYLHTKNKNLRLFYVFLFLFNFPTVLLTGSRVGAVASAFILTIVLLLDHNRYSVGQKVGQVLGMYLLIVLATVGGLLISDGENKGIIVRSLSIPVELVKKVTPTSVDTKIDQLLTFKVTEQKFEDLKTEKEYKDTSNYVEDSKEVSSNQRKEANSKAYDQIFANWKNFVFGTGTTMIHRYDNKYQKPHNYFAQYTLGYGIIGFILTTIIYFIPFIYVLKRSWQDFFVLLTFQFPILLNSFLQPTFGNIVTLFLFILINYALSLGVSSWKNILKEGD</sequence>
<feature type="transmembrane region" description="Helical" evidence="5">
    <location>
        <begin position="42"/>
        <end position="62"/>
    </location>
</feature>
<dbReference type="AlphaFoldDB" id="A0A429Z817"/>
<feature type="transmembrane region" description="Helical" evidence="5">
    <location>
        <begin position="379"/>
        <end position="401"/>
    </location>
</feature>
<evidence type="ECO:0000256" key="1">
    <source>
        <dbReference type="ARBA" id="ARBA00004141"/>
    </source>
</evidence>
<name>A0A429Z817_9ENTE</name>
<organism evidence="7 8">
    <name type="scientific">Vagococcus humatus</name>
    <dbReference type="NCBI Taxonomy" id="1889241"/>
    <lineage>
        <taxon>Bacteria</taxon>
        <taxon>Bacillati</taxon>
        <taxon>Bacillota</taxon>
        <taxon>Bacilli</taxon>
        <taxon>Lactobacillales</taxon>
        <taxon>Enterococcaceae</taxon>
        <taxon>Vagococcus</taxon>
    </lineage>
</organism>
<feature type="domain" description="O-antigen ligase-related" evidence="6">
    <location>
        <begin position="200"/>
        <end position="388"/>
    </location>
</feature>
<feature type="transmembrane region" description="Helical" evidence="5">
    <location>
        <begin position="431"/>
        <end position="451"/>
    </location>
</feature>
<evidence type="ECO:0000256" key="4">
    <source>
        <dbReference type="ARBA" id="ARBA00023136"/>
    </source>
</evidence>
<evidence type="ECO:0000256" key="3">
    <source>
        <dbReference type="ARBA" id="ARBA00022989"/>
    </source>
</evidence>
<keyword evidence="8" id="KW-1185">Reference proteome</keyword>
<comment type="caution">
    <text evidence="7">The sequence shown here is derived from an EMBL/GenBank/DDBJ whole genome shotgun (WGS) entry which is preliminary data.</text>
</comment>
<dbReference type="OrthoDB" id="324900at2"/>
<evidence type="ECO:0000313" key="7">
    <source>
        <dbReference type="EMBL" id="RST89841.1"/>
    </source>
</evidence>
<dbReference type="Pfam" id="PF04932">
    <property type="entry name" value="Wzy_C"/>
    <property type="match status" value="1"/>
</dbReference>
<feature type="transmembrane region" description="Helical" evidence="5">
    <location>
        <begin position="74"/>
        <end position="93"/>
    </location>
</feature>
<feature type="transmembrane region" description="Helical" evidence="5">
    <location>
        <begin position="99"/>
        <end position="119"/>
    </location>
</feature>
<feature type="transmembrane region" description="Helical" evidence="5">
    <location>
        <begin position="193"/>
        <end position="209"/>
    </location>
</feature>
<feature type="transmembrane region" description="Helical" evidence="5">
    <location>
        <begin position="131"/>
        <end position="153"/>
    </location>
</feature>
<evidence type="ECO:0000256" key="5">
    <source>
        <dbReference type="SAM" id="Phobius"/>
    </source>
</evidence>
<proteinExistence type="predicted"/>
<keyword evidence="2 5" id="KW-0812">Transmembrane</keyword>
<feature type="transmembrane region" description="Helical" evidence="5">
    <location>
        <begin position="244"/>
        <end position="262"/>
    </location>
</feature>
<gene>
    <name evidence="7" type="ORF">C7P63_01820</name>
</gene>
<keyword evidence="3 5" id="KW-1133">Transmembrane helix</keyword>
<evidence type="ECO:0000259" key="6">
    <source>
        <dbReference type="Pfam" id="PF04932"/>
    </source>
</evidence>
<dbReference type="EMBL" id="PXZH01000001">
    <property type="protein sequence ID" value="RST89841.1"/>
    <property type="molecule type" value="Genomic_DNA"/>
</dbReference>
<reference evidence="7 8" key="1">
    <citation type="submission" date="2018-03" db="EMBL/GenBank/DDBJ databases">
        <authorList>
            <person name="Gulvik C.A."/>
        </authorList>
    </citation>
    <scope>NUCLEOTIDE SEQUENCE [LARGE SCALE GENOMIC DNA]</scope>
    <source>
        <strain evidence="7 8">JCM 31581</strain>
    </source>
</reference>